<gene>
    <name evidence="1" type="ORF">OPHB3_1473</name>
</gene>
<dbReference type="EMBL" id="BBXV01000016">
    <property type="protein sequence ID" value="GAQ17548.1"/>
    <property type="molecule type" value="Genomic_DNA"/>
</dbReference>
<evidence type="ECO:0000313" key="2">
    <source>
        <dbReference type="Proteomes" id="UP000052946"/>
    </source>
</evidence>
<keyword evidence="1" id="KW-0456">Lyase</keyword>
<reference evidence="2" key="1">
    <citation type="submission" date="2015-07" db="EMBL/GenBank/DDBJ databases">
        <title>Draft Genome Sequence of Oceanobacillus picturae Heshi-B3 that Was Isolated from Fermented Rice Bran with Aging Salted Mackerel, Which Was Named Heshiko as Traditional Fermented Seafood in Japan.</title>
        <authorList>
            <person name="Akuzawa S."/>
            <person name="Nakagawa J."/>
            <person name="Kanekatsu T."/>
            <person name="Kanesaki Y."/>
            <person name="Suzuki T."/>
        </authorList>
    </citation>
    <scope>NUCLEOTIDE SEQUENCE [LARGE SCALE GENOMIC DNA]</scope>
    <source>
        <strain evidence="2">Heshi-B3</strain>
    </source>
</reference>
<sequence>MALQLPLNSMGNRTARLLPTCLFTTENYKLITFTQQLIYGLKVQDNESNTERF</sequence>
<name>A0A0U9HEX1_9BACI</name>
<organism evidence="1 2">
    <name type="scientific">Oceanobacillus picturae</name>
    <dbReference type="NCBI Taxonomy" id="171693"/>
    <lineage>
        <taxon>Bacteria</taxon>
        <taxon>Bacillati</taxon>
        <taxon>Bacillota</taxon>
        <taxon>Bacilli</taxon>
        <taxon>Bacillales</taxon>
        <taxon>Bacillaceae</taxon>
        <taxon>Oceanobacillus</taxon>
    </lineage>
</organism>
<proteinExistence type="predicted"/>
<reference evidence="1 2" key="2">
    <citation type="journal article" date="2016" name="Genome Announc.">
        <title>Draft Genome Sequence of Oceanobacillus picturae Heshi-B3, Isolated from Fermented Rice Bran in a Traditional Japanese Seafood Dish.</title>
        <authorList>
            <person name="Akuzawa S."/>
            <person name="Nagaoka J."/>
            <person name="Kanekatsu M."/>
            <person name="Kanesaki Y."/>
            <person name="Suzuki T."/>
        </authorList>
    </citation>
    <scope>NUCLEOTIDE SEQUENCE [LARGE SCALE GENOMIC DNA]</scope>
    <source>
        <strain evidence="1 2">Heshi-B3</strain>
    </source>
</reference>
<accession>A0A0U9HEX1</accession>
<comment type="caution">
    <text evidence="1">The sequence shown here is derived from an EMBL/GenBank/DDBJ whole genome shotgun (WGS) entry which is preliminary data.</text>
</comment>
<dbReference type="AlphaFoldDB" id="A0A0U9HEX1"/>
<dbReference type="Proteomes" id="UP000052946">
    <property type="component" value="Unassembled WGS sequence"/>
</dbReference>
<evidence type="ECO:0000313" key="1">
    <source>
        <dbReference type="EMBL" id="GAQ17548.1"/>
    </source>
</evidence>
<dbReference type="GO" id="GO:0016829">
    <property type="term" value="F:lyase activity"/>
    <property type="evidence" value="ECO:0007669"/>
    <property type="project" value="UniProtKB-KW"/>
</dbReference>
<protein>
    <submittedName>
        <fullName evidence="1">Argininosuccinate lyase</fullName>
    </submittedName>
</protein>